<evidence type="ECO:0000313" key="5">
    <source>
        <dbReference type="EMBL" id="QDY69711.1"/>
    </source>
</evidence>
<dbReference type="InterPro" id="IPR050155">
    <property type="entry name" value="HAD-like_hydrolase_sf"/>
</dbReference>
<keyword evidence="5" id="KW-0378">Hydrolase</keyword>
<dbReference type="GO" id="GO:0005829">
    <property type="term" value="C:cytosol"/>
    <property type="evidence" value="ECO:0007669"/>
    <property type="project" value="TreeGrafter"/>
</dbReference>
<dbReference type="SFLD" id="SFLDG01129">
    <property type="entry name" value="C1.5:_HAD__Beta-PGM__Phosphata"/>
    <property type="match status" value="1"/>
</dbReference>
<name>A0A5B8IXP6_9RHOB</name>
<evidence type="ECO:0000256" key="4">
    <source>
        <dbReference type="ARBA" id="ARBA00013078"/>
    </source>
</evidence>
<evidence type="ECO:0000256" key="2">
    <source>
        <dbReference type="ARBA" id="ARBA00004818"/>
    </source>
</evidence>
<comment type="catalytic activity">
    <reaction evidence="1">
        <text>2-phosphoglycolate + H2O = glycolate + phosphate</text>
        <dbReference type="Rhea" id="RHEA:14369"/>
        <dbReference type="ChEBI" id="CHEBI:15377"/>
        <dbReference type="ChEBI" id="CHEBI:29805"/>
        <dbReference type="ChEBI" id="CHEBI:43474"/>
        <dbReference type="ChEBI" id="CHEBI:58033"/>
        <dbReference type="EC" id="3.1.3.18"/>
    </reaction>
</comment>
<comment type="similarity">
    <text evidence="3">Belongs to the HAD-like hydrolase superfamily. CbbY/CbbZ/Gph/YieH family.</text>
</comment>
<dbReference type="AlphaFoldDB" id="A0A5B8IXP6"/>
<dbReference type="GO" id="GO:0006281">
    <property type="term" value="P:DNA repair"/>
    <property type="evidence" value="ECO:0007669"/>
    <property type="project" value="TreeGrafter"/>
</dbReference>
<dbReference type="Gene3D" id="1.10.150.240">
    <property type="entry name" value="Putative phosphatase, domain 2"/>
    <property type="match status" value="1"/>
</dbReference>
<dbReference type="InterPro" id="IPR023198">
    <property type="entry name" value="PGP-like_dom2"/>
</dbReference>
<dbReference type="EMBL" id="CP042261">
    <property type="protein sequence ID" value="QDY69711.1"/>
    <property type="molecule type" value="Genomic_DNA"/>
</dbReference>
<protein>
    <recommendedName>
        <fullName evidence="4">phosphoglycolate phosphatase</fullName>
        <ecNumber evidence="4">3.1.3.18</ecNumber>
    </recommendedName>
</protein>
<dbReference type="Pfam" id="PF13419">
    <property type="entry name" value="HAD_2"/>
    <property type="match status" value="1"/>
</dbReference>
<dbReference type="Proteomes" id="UP000318483">
    <property type="component" value="Chromosome"/>
</dbReference>
<dbReference type="OrthoDB" id="9782449at2"/>
<dbReference type="Gene3D" id="3.40.50.1000">
    <property type="entry name" value="HAD superfamily/HAD-like"/>
    <property type="match status" value="1"/>
</dbReference>
<dbReference type="SUPFAM" id="SSF56784">
    <property type="entry name" value="HAD-like"/>
    <property type="match status" value="1"/>
</dbReference>
<dbReference type="KEGG" id="lit:FPZ52_08810"/>
<accession>A0A5B8IXP6</accession>
<dbReference type="InterPro" id="IPR041492">
    <property type="entry name" value="HAD_2"/>
</dbReference>
<keyword evidence="6" id="KW-1185">Reference proteome</keyword>
<proteinExistence type="inferred from homology"/>
<dbReference type="RefSeq" id="WP_146365088.1">
    <property type="nucleotide sequence ID" value="NZ_CP042261.1"/>
</dbReference>
<organism evidence="5 6">
    <name type="scientific">Qingshengfaniella alkalisoli</name>
    <dbReference type="NCBI Taxonomy" id="2599296"/>
    <lineage>
        <taxon>Bacteria</taxon>
        <taxon>Pseudomonadati</taxon>
        <taxon>Pseudomonadota</taxon>
        <taxon>Alphaproteobacteria</taxon>
        <taxon>Rhodobacterales</taxon>
        <taxon>Paracoccaceae</taxon>
        <taxon>Qingshengfaniella</taxon>
    </lineage>
</organism>
<gene>
    <name evidence="5" type="ORF">FPZ52_08810</name>
</gene>
<dbReference type="GO" id="GO:0008967">
    <property type="term" value="F:phosphoglycolate phosphatase activity"/>
    <property type="evidence" value="ECO:0007669"/>
    <property type="project" value="UniProtKB-EC"/>
</dbReference>
<dbReference type="SFLD" id="SFLDS00003">
    <property type="entry name" value="Haloacid_Dehalogenase"/>
    <property type="match status" value="1"/>
</dbReference>
<evidence type="ECO:0000256" key="1">
    <source>
        <dbReference type="ARBA" id="ARBA00000830"/>
    </source>
</evidence>
<dbReference type="InterPro" id="IPR006439">
    <property type="entry name" value="HAD-SF_hydro_IA"/>
</dbReference>
<evidence type="ECO:0000313" key="6">
    <source>
        <dbReference type="Proteomes" id="UP000318483"/>
    </source>
</evidence>
<evidence type="ECO:0000256" key="3">
    <source>
        <dbReference type="ARBA" id="ARBA00006171"/>
    </source>
</evidence>
<dbReference type="NCBIfam" id="TIGR01509">
    <property type="entry name" value="HAD-SF-IA-v3"/>
    <property type="match status" value="1"/>
</dbReference>
<comment type="pathway">
    <text evidence="2">Organic acid metabolism; glycolate biosynthesis; glycolate from 2-phosphoglycolate: step 1/1.</text>
</comment>
<dbReference type="InterPro" id="IPR023214">
    <property type="entry name" value="HAD_sf"/>
</dbReference>
<dbReference type="InterPro" id="IPR036412">
    <property type="entry name" value="HAD-like_sf"/>
</dbReference>
<reference evidence="5 6" key="1">
    <citation type="submission" date="2019-07" db="EMBL/GenBank/DDBJ databases">
        <title>Litoreibacter alkalisoli sp. nov., isolated from saline-alkaline soil.</title>
        <authorList>
            <person name="Wang S."/>
            <person name="Xu L."/>
            <person name="Xing Y.-T."/>
            <person name="Sun J.-Q."/>
        </authorList>
    </citation>
    <scope>NUCLEOTIDE SEQUENCE [LARGE SCALE GENOMIC DNA]</scope>
    <source>
        <strain evidence="5 6">LN3S51</strain>
    </source>
</reference>
<dbReference type="PANTHER" id="PTHR43434:SF1">
    <property type="entry name" value="PHOSPHOGLYCOLATE PHOSPHATASE"/>
    <property type="match status" value="1"/>
</dbReference>
<dbReference type="PANTHER" id="PTHR43434">
    <property type="entry name" value="PHOSPHOGLYCOLATE PHOSPHATASE"/>
    <property type="match status" value="1"/>
</dbReference>
<dbReference type="EC" id="3.1.3.18" evidence="4"/>
<dbReference type="NCBIfam" id="TIGR01549">
    <property type="entry name" value="HAD-SF-IA-v1"/>
    <property type="match status" value="1"/>
</dbReference>
<sequence length="212" mass="23761">MTVKNIIFDWDGTLVRTLDLWLLGYQTALGSRGYNFDPQTIVKEFFYNHHEVPARHPQIDFAAVFEETRNHVFDSLISVELYEDVAETLQTLKENRKTLTLVTSSSRSLLNRALHGHGLEGYFESIVAGDDGFGHKPSALPFEETLGRIRADAHETLIIGDSHVDIQAGKTSGCHTCWFAPEANTIFHDFAHVKSLSPDHEITGIRELVGIA</sequence>